<sequence>MSSGQGRPVPPTRRSDRRSRRRGLAAVAGIVAATALVGGGCYAFAGSLGCVTRGALELNVTVAPELAPAIKAAADRFNGQRHVTGGRCVEAVVRSADPQAVATLLSGSGSSRDAGSIPDVWIPDSSLWANLTPGDGSDGSPAAVRMPQPGFSIAETPIVAAVPRSVRGVGATAPPSWERLLTSGGSKARMPDPGRHAVGLGTLIVIRSVLAGDRDATAKFTGIVRGLRESVVPDVRAQFARGVGDRVLITSEQAVLGHNRDRPAERLQVVRPAEGTVVLDYPYTLVADDEDRSAAARLFEREVRGGQTRQSLRALGLRTTGGTEAAGMGLLPVPKAEDVRQALQAWAKLSLTTRMLSLIDVSGSMIERVPGTRATRLQVLAQASQMGLALQPDDTELGQWVFSTNLDGRRDWRENVPLGPLGERIGSVTRRQRILSALSSLRPKPDGDTALYATVLAAFTHMRETYKPDMVNTVLLMTDGRNDDPDGPTLSRTLAQLRKEYDPDRPVQVVIIGFGDEVDRNELEQLARATHGSVHIAHTPADMKKIFLAGTARRVCSPRC</sequence>
<accession>A0A1H6CAA8</accession>
<evidence type="ECO:0000259" key="3">
    <source>
        <dbReference type="PROSITE" id="PS50234"/>
    </source>
</evidence>
<keyword evidence="2" id="KW-0812">Transmembrane</keyword>
<name>A0A1H6CAA8_9ACTN</name>
<proteinExistence type="predicted"/>
<feature type="domain" description="VWFA" evidence="3">
    <location>
        <begin position="354"/>
        <end position="555"/>
    </location>
</feature>
<dbReference type="SUPFAM" id="SSF53850">
    <property type="entry name" value="Periplasmic binding protein-like II"/>
    <property type="match status" value="1"/>
</dbReference>
<dbReference type="SUPFAM" id="SSF53300">
    <property type="entry name" value="vWA-like"/>
    <property type="match status" value="1"/>
</dbReference>
<dbReference type="OrthoDB" id="5621159at2"/>
<dbReference type="SMART" id="SM00327">
    <property type="entry name" value="VWA"/>
    <property type="match status" value="1"/>
</dbReference>
<dbReference type="AlphaFoldDB" id="A0A1H6CAA8"/>
<dbReference type="InterPro" id="IPR002035">
    <property type="entry name" value="VWF_A"/>
</dbReference>
<keyword evidence="2" id="KW-1133">Transmembrane helix</keyword>
<dbReference type="Gene3D" id="3.40.50.410">
    <property type="entry name" value="von Willebrand factor, type A domain"/>
    <property type="match status" value="1"/>
</dbReference>
<keyword evidence="2" id="KW-0472">Membrane</keyword>
<dbReference type="PROSITE" id="PS50234">
    <property type="entry name" value="VWFA"/>
    <property type="match status" value="1"/>
</dbReference>
<dbReference type="RefSeq" id="WP_160147048.1">
    <property type="nucleotide sequence ID" value="NZ_FNVO01000009.1"/>
</dbReference>
<feature type="region of interest" description="Disordered" evidence="1">
    <location>
        <begin position="1"/>
        <end position="21"/>
    </location>
</feature>
<dbReference type="InterPro" id="IPR036465">
    <property type="entry name" value="vWFA_dom_sf"/>
</dbReference>
<dbReference type="Pfam" id="PF00092">
    <property type="entry name" value="VWA"/>
    <property type="match status" value="1"/>
</dbReference>
<gene>
    <name evidence="4" type="ORF">SAMN04489712_109108</name>
</gene>
<dbReference type="EMBL" id="FNVO01000009">
    <property type="protein sequence ID" value="SEG69697.1"/>
    <property type="molecule type" value="Genomic_DNA"/>
</dbReference>
<keyword evidence="5" id="KW-1185">Reference proteome</keyword>
<evidence type="ECO:0000313" key="4">
    <source>
        <dbReference type="EMBL" id="SEG69697.1"/>
    </source>
</evidence>
<evidence type="ECO:0000256" key="2">
    <source>
        <dbReference type="SAM" id="Phobius"/>
    </source>
</evidence>
<reference evidence="5" key="1">
    <citation type="submission" date="2016-10" db="EMBL/GenBank/DDBJ databases">
        <authorList>
            <person name="Varghese N."/>
            <person name="Submissions S."/>
        </authorList>
    </citation>
    <scope>NUCLEOTIDE SEQUENCE [LARGE SCALE GENOMIC DNA]</scope>
    <source>
        <strain evidence="5">DSM 43163</strain>
    </source>
</reference>
<dbReference type="Pfam" id="PF13531">
    <property type="entry name" value="SBP_bac_11"/>
    <property type="match status" value="1"/>
</dbReference>
<evidence type="ECO:0000313" key="5">
    <source>
        <dbReference type="Proteomes" id="UP000236723"/>
    </source>
</evidence>
<protein>
    <submittedName>
        <fullName evidence="4">von Willebrand factor type A domain-containing protein</fullName>
    </submittedName>
</protein>
<feature type="transmembrane region" description="Helical" evidence="2">
    <location>
        <begin position="23"/>
        <end position="45"/>
    </location>
</feature>
<organism evidence="4 5">
    <name type="scientific">Thermomonospora echinospora</name>
    <dbReference type="NCBI Taxonomy" id="1992"/>
    <lineage>
        <taxon>Bacteria</taxon>
        <taxon>Bacillati</taxon>
        <taxon>Actinomycetota</taxon>
        <taxon>Actinomycetes</taxon>
        <taxon>Streptosporangiales</taxon>
        <taxon>Thermomonosporaceae</taxon>
        <taxon>Thermomonospora</taxon>
    </lineage>
</organism>
<dbReference type="Proteomes" id="UP000236723">
    <property type="component" value="Unassembled WGS sequence"/>
</dbReference>
<evidence type="ECO:0000256" key="1">
    <source>
        <dbReference type="SAM" id="MobiDB-lite"/>
    </source>
</evidence>